<proteinExistence type="predicted"/>
<evidence type="ECO:0000313" key="2">
    <source>
        <dbReference type="EMBL" id="GJT16996.1"/>
    </source>
</evidence>
<reference evidence="2" key="2">
    <citation type="submission" date="2022-01" db="EMBL/GenBank/DDBJ databases">
        <authorList>
            <person name="Yamashiro T."/>
            <person name="Shiraishi A."/>
            <person name="Satake H."/>
            <person name="Nakayama K."/>
        </authorList>
    </citation>
    <scope>NUCLEOTIDE SEQUENCE</scope>
</reference>
<evidence type="ECO:0000313" key="3">
    <source>
        <dbReference type="Proteomes" id="UP001151760"/>
    </source>
</evidence>
<feature type="compositionally biased region" description="Basic and acidic residues" evidence="1">
    <location>
        <begin position="224"/>
        <end position="233"/>
    </location>
</feature>
<organism evidence="2 3">
    <name type="scientific">Tanacetum coccineum</name>
    <dbReference type="NCBI Taxonomy" id="301880"/>
    <lineage>
        <taxon>Eukaryota</taxon>
        <taxon>Viridiplantae</taxon>
        <taxon>Streptophyta</taxon>
        <taxon>Embryophyta</taxon>
        <taxon>Tracheophyta</taxon>
        <taxon>Spermatophyta</taxon>
        <taxon>Magnoliopsida</taxon>
        <taxon>eudicotyledons</taxon>
        <taxon>Gunneridae</taxon>
        <taxon>Pentapetalae</taxon>
        <taxon>asterids</taxon>
        <taxon>campanulids</taxon>
        <taxon>Asterales</taxon>
        <taxon>Asteraceae</taxon>
        <taxon>Asteroideae</taxon>
        <taxon>Anthemideae</taxon>
        <taxon>Anthemidinae</taxon>
        <taxon>Tanacetum</taxon>
    </lineage>
</organism>
<comment type="caution">
    <text evidence="2">The sequence shown here is derived from an EMBL/GenBank/DDBJ whole genome shotgun (WGS) entry which is preliminary data.</text>
</comment>
<dbReference type="EMBL" id="BQNB010013521">
    <property type="protein sequence ID" value="GJT16996.1"/>
    <property type="molecule type" value="Genomic_DNA"/>
</dbReference>
<sequence length="248" mass="28606">MVKLIKRVKKLEQIVKTNQARKRAKIMVFDSKEDEEDPSKQGRSLIEEIDLDAEISLNLTLASPQRHANTTTDDLTLTETLMKIKKSAAKAKVTDVDWDDVQAQIQADEDLALRMQEEEKESLSIAERARLLAELINKRKKLQAAQRYEAIRTKPKTKSQQRKTMCTYMKNMAGYKMKHFKGKSFYEIKEMFDKVYKQVTSFIPMDSVMGKEGTKRAGLNLQEESLKRQKTREGSQPTVEEPKTDELS</sequence>
<accession>A0ABQ5BT28</accession>
<name>A0ABQ5BT28_9ASTR</name>
<keyword evidence="3" id="KW-1185">Reference proteome</keyword>
<gene>
    <name evidence="2" type="ORF">Tco_0875702</name>
</gene>
<protein>
    <submittedName>
        <fullName evidence="2">Uncharacterized protein</fullName>
    </submittedName>
</protein>
<evidence type="ECO:0000256" key="1">
    <source>
        <dbReference type="SAM" id="MobiDB-lite"/>
    </source>
</evidence>
<dbReference type="Proteomes" id="UP001151760">
    <property type="component" value="Unassembled WGS sequence"/>
</dbReference>
<feature type="region of interest" description="Disordered" evidence="1">
    <location>
        <begin position="213"/>
        <end position="248"/>
    </location>
</feature>
<reference evidence="2" key="1">
    <citation type="journal article" date="2022" name="Int. J. Mol. Sci.">
        <title>Draft Genome of Tanacetum Coccineum: Genomic Comparison of Closely Related Tanacetum-Family Plants.</title>
        <authorList>
            <person name="Yamashiro T."/>
            <person name="Shiraishi A."/>
            <person name="Nakayama K."/>
            <person name="Satake H."/>
        </authorList>
    </citation>
    <scope>NUCLEOTIDE SEQUENCE</scope>
</reference>